<name>A0AAW1HQF5_POPJA</name>
<accession>A0AAW1HQF5</accession>
<dbReference type="AlphaFoldDB" id="A0AAW1HQF5"/>
<evidence type="ECO:0000256" key="1">
    <source>
        <dbReference type="SAM" id="MobiDB-lite"/>
    </source>
</evidence>
<gene>
    <name evidence="2" type="ORF">QE152_g40417</name>
</gene>
<feature type="non-terminal residue" evidence="2">
    <location>
        <position position="1"/>
    </location>
</feature>
<evidence type="ECO:0000313" key="3">
    <source>
        <dbReference type="Proteomes" id="UP001458880"/>
    </source>
</evidence>
<proteinExistence type="predicted"/>
<protein>
    <submittedName>
        <fullName evidence="2">Uncharacterized protein</fullName>
    </submittedName>
</protein>
<dbReference type="EMBL" id="JASPKY010001149">
    <property type="protein sequence ID" value="KAK9678939.1"/>
    <property type="molecule type" value="Genomic_DNA"/>
</dbReference>
<feature type="region of interest" description="Disordered" evidence="1">
    <location>
        <begin position="1"/>
        <end position="22"/>
    </location>
</feature>
<dbReference type="Proteomes" id="UP001458880">
    <property type="component" value="Unassembled WGS sequence"/>
</dbReference>
<evidence type="ECO:0000313" key="2">
    <source>
        <dbReference type="EMBL" id="KAK9678939.1"/>
    </source>
</evidence>
<keyword evidence="3" id="KW-1185">Reference proteome</keyword>
<organism evidence="2 3">
    <name type="scientific">Popillia japonica</name>
    <name type="common">Japanese beetle</name>
    <dbReference type="NCBI Taxonomy" id="7064"/>
    <lineage>
        <taxon>Eukaryota</taxon>
        <taxon>Metazoa</taxon>
        <taxon>Ecdysozoa</taxon>
        <taxon>Arthropoda</taxon>
        <taxon>Hexapoda</taxon>
        <taxon>Insecta</taxon>
        <taxon>Pterygota</taxon>
        <taxon>Neoptera</taxon>
        <taxon>Endopterygota</taxon>
        <taxon>Coleoptera</taxon>
        <taxon>Polyphaga</taxon>
        <taxon>Scarabaeiformia</taxon>
        <taxon>Scarabaeidae</taxon>
        <taxon>Rutelinae</taxon>
        <taxon>Popillia</taxon>
    </lineage>
</organism>
<comment type="caution">
    <text evidence="2">The sequence shown here is derived from an EMBL/GenBank/DDBJ whole genome shotgun (WGS) entry which is preliminary data.</text>
</comment>
<sequence>EQQKLQASEELEETFNALGTTEITSEDVDRVLQTLTEESDNRGLQIQTSQEELDDILTMLEIDKKTPKSGPSKQPKPIASTSPKPGPSKPAEINETNYSDSLHSNANEEPKSTIPIVQMPIDSQKIQIFIIRTHFIVMLMKNRRVPYQ</sequence>
<reference evidence="2 3" key="1">
    <citation type="journal article" date="2024" name="BMC Genomics">
        <title>De novo assembly and annotation of Popillia japonica's genome with initial clues to its potential as an invasive pest.</title>
        <authorList>
            <person name="Cucini C."/>
            <person name="Boschi S."/>
            <person name="Funari R."/>
            <person name="Cardaioli E."/>
            <person name="Iannotti N."/>
            <person name="Marturano G."/>
            <person name="Paoli F."/>
            <person name="Bruttini M."/>
            <person name="Carapelli A."/>
            <person name="Frati F."/>
            <person name="Nardi F."/>
        </authorList>
    </citation>
    <scope>NUCLEOTIDE SEQUENCE [LARGE SCALE GENOMIC DNA]</scope>
    <source>
        <strain evidence="2">DMR45628</strain>
    </source>
</reference>
<feature type="compositionally biased region" description="Polar residues" evidence="1">
    <location>
        <begin position="94"/>
        <end position="105"/>
    </location>
</feature>
<feature type="region of interest" description="Disordered" evidence="1">
    <location>
        <begin position="62"/>
        <end position="111"/>
    </location>
</feature>